<feature type="domain" description="HTH tetR-type" evidence="3">
    <location>
        <begin position="17"/>
        <end position="77"/>
    </location>
</feature>
<dbReference type="RefSeq" id="WP_063600281.1">
    <property type="nucleotide sequence ID" value="NZ_LITQ01000003.1"/>
</dbReference>
<dbReference type="InterPro" id="IPR001647">
    <property type="entry name" value="HTH_TetR"/>
</dbReference>
<evidence type="ECO:0000259" key="3">
    <source>
        <dbReference type="PROSITE" id="PS50977"/>
    </source>
</evidence>
<proteinExistence type="predicted"/>
<evidence type="ECO:0000313" key="4">
    <source>
        <dbReference type="EMBL" id="OAA94517.1"/>
    </source>
</evidence>
<evidence type="ECO:0000313" key="7">
    <source>
        <dbReference type="Proteomes" id="UP000093694"/>
    </source>
</evidence>
<accession>A0A166U373</accession>
<dbReference type="PANTHER" id="PTHR43479:SF11">
    <property type="entry name" value="ACREF_ENVCD OPERON REPRESSOR-RELATED"/>
    <property type="match status" value="1"/>
</dbReference>
<dbReference type="Proteomes" id="UP000093694">
    <property type="component" value="Unassembled WGS sequence"/>
</dbReference>
<dbReference type="SUPFAM" id="SSF48498">
    <property type="entry name" value="Tetracyclin repressor-like, C-terminal domain"/>
    <property type="match status" value="1"/>
</dbReference>
<gene>
    <name evidence="4" type="primary">kstR2</name>
    <name evidence="5" type="ORF">CLCOS_27330</name>
    <name evidence="4" type="ORF">WX73_03063</name>
</gene>
<dbReference type="Pfam" id="PF00440">
    <property type="entry name" value="TetR_N"/>
    <property type="match status" value="1"/>
</dbReference>
<dbReference type="PRINTS" id="PR00455">
    <property type="entry name" value="HTHTETR"/>
</dbReference>
<dbReference type="AlphaFoldDB" id="A0A166U373"/>
<evidence type="ECO:0000256" key="2">
    <source>
        <dbReference type="PROSITE-ProRule" id="PRU00335"/>
    </source>
</evidence>
<evidence type="ECO:0000256" key="1">
    <source>
        <dbReference type="ARBA" id="ARBA00023125"/>
    </source>
</evidence>
<dbReference type="Proteomes" id="UP000077384">
    <property type="component" value="Unassembled WGS sequence"/>
</dbReference>
<dbReference type="InterPro" id="IPR050624">
    <property type="entry name" value="HTH-type_Tx_Regulator"/>
</dbReference>
<keyword evidence="1 2" id="KW-0238">DNA-binding</keyword>
<evidence type="ECO:0000313" key="5">
    <source>
        <dbReference type="EMBL" id="OBR93261.1"/>
    </source>
</evidence>
<feature type="DNA-binding region" description="H-T-H motif" evidence="2">
    <location>
        <begin position="40"/>
        <end position="59"/>
    </location>
</feature>
<dbReference type="PATRIC" id="fig|1705578.3.peg.2722"/>
<keyword evidence="7" id="KW-1185">Reference proteome</keyword>
<protein>
    <submittedName>
        <fullName evidence="4">HTH-type transcriptional repressor KstR2</fullName>
    </submittedName>
</protein>
<reference evidence="4 6" key="1">
    <citation type="journal article" date="2015" name="Biotechnol. Bioeng.">
        <title>Genome sequence and phenotypic characterization of Caulobacter segnis.</title>
        <authorList>
            <person name="Patel S."/>
            <person name="Fletcher B."/>
            <person name="Scott D.C."/>
            <person name="Ely B."/>
        </authorList>
    </citation>
    <scope>NUCLEOTIDE SEQUENCE [LARGE SCALE GENOMIC DNA]</scope>
    <source>
        <strain evidence="4 6">PS02</strain>
    </source>
</reference>
<dbReference type="Gene3D" id="1.10.357.10">
    <property type="entry name" value="Tetracycline Repressor, domain 2"/>
    <property type="match status" value="1"/>
</dbReference>
<evidence type="ECO:0000313" key="6">
    <source>
        <dbReference type="Proteomes" id="UP000077384"/>
    </source>
</evidence>
<dbReference type="PROSITE" id="PS50977">
    <property type="entry name" value="HTH_TETR_2"/>
    <property type="match status" value="1"/>
</dbReference>
<dbReference type="PANTHER" id="PTHR43479">
    <property type="entry name" value="ACREF/ENVCD OPERON REPRESSOR-RELATED"/>
    <property type="match status" value="1"/>
</dbReference>
<dbReference type="EMBL" id="LROR01000054">
    <property type="protein sequence ID" value="OBR93261.1"/>
    <property type="molecule type" value="Genomic_DNA"/>
</dbReference>
<dbReference type="EMBL" id="LITQ01000003">
    <property type="protein sequence ID" value="OAA94517.1"/>
    <property type="molecule type" value="Genomic_DNA"/>
</dbReference>
<dbReference type="InterPro" id="IPR009057">
    <property type="entry name" value="Homeodomain-like_sf"/>
</dbReference>
<reference evidence="5 7" key="2">
    <citation type="journal article" date="2016" name="Front. Microbiol.">
        <title>Industrial Acetogenic Biocatalysts: A Comparative Metabolic and Genomic Analysis.</title>
        <authorList>
            <person name="Bengelsdorf F."/>
            <person name="Poehlein A."/>
            <person name="Sonja S."/>
            <person name="Erz C."/>
            <person name="Hummel T."/>
            <person name="Hoffmeister S."/>
            <person name="Daniel R."/>
            <person name="Durre P."/>
        </authorList>
    </citation>
    <scope>NUCLEOTIDE SEQUENCE [LARGE SCALE GENOMIC DNA]</scope>
    <source>
        <strain evidence="5 7">PTA-10522</strain>
    </source>
</reference>
<name>A0A166U373_9CLOT</name>
<dbReference type="SUPFAM" id="SSF46689">
    <property type="entry name" value="Homeodomain-like"/>
    <property type="match status" value="1"/>
</dbReference>
<comment type="caution">
    <text evidence="4">The sequence shown here is derived from an EMBL/GenBank/DDBJ whole genome shotgun (WGS) entry which is preliminary data.</text>
</comment>
<organism evidence="4 6">
    <name type="scientific">Clostridium coskatii</name>
    <dbReference type="NCBI Taxonomy" id="1705578"/>
    <lineage>
        <taxon>Bacteria</taxon>
        <taxon>Bacillati</taxon>
        <taxon>Bacillota</taxon>
        <taxon>Clostridia</taxon>
        <taxon>Eubacteriales</taxon>
        <taxon>Clostridiaceae</taxon>
        <taxon>Clostridium</taxon>
    </lineage>
</organism>
<sequence length="221" mass="25217">MDTREMMAESRIERKKRETRQKIVNIAMDLFHSQGVDNTTMEQIAEKTDIARKTLYNYFPVKEAIVDEYVRGVSQELAKENFKTIQDLADTKSRLLAALNHSYDWVEKNPEITAICINYRLGSMGKEPGFQSAETGTQSILKKVIKLGQEEGEIKPDVSIELLVRHIDLLRSTMTFEWLNDPSKVELHEEISKLVDLFLYGAASKVDDSKKSDISKGGCLR</sequence>
<dbReference type="GO" id="GO:0003677">
    <property type="term" value="F:DNA binding"/>
    <property type="evidence" value="ECO:0007669"/>
    <property type="project" value="UniProtKB-UniRule"/>
</dbReference>
<dbReference type="InterPro" id="IPR036271">
    <property type="entry name" value="Tet_transcr_reg_TetR-rel_C_sf"/>
</dbReference>